<gene>
    <name evidence="3" type="ORF">FF104_14380</name>
</gene>
<dbReference type="InterPro" id="IPR005000">
    <property type="entry name" value="Aldolase/citrate-lyase_domain"/>
</dbReference>
<proteinExistence type="predicted"/>
<name>A0AAP9RI93_CLOBU</name>
<reference evidence="3 4" key="1">
    <citation type="submission" date="2019-05" db="EMBL/GenBank/DDBJ databases">
        <authorList>
            <person name="Schori C."/>
            <person name="Ahrens C."/>
        </authorList>
    </citation>
    <scope>NUCLEOTIDE SEQUENCE [LARGE SCALE GENOMIC DNA]</scope>
    <source>
        <strain evidence="3 4">DSM 10702</strain>
    </source>
</reference>
<evidence type="ECO:0000313" key="3">
    <source>
        <dbReference type="EMBL" id="QMW92121.1"/>
    </source>
</evidence>
<dbReference type="Gene3D" id="3.20.20.60">
    <property type="entry name" value="Phosphoenolpyruvate-binding domains"/>
    <property type="match status" value="1"/>
</dbReference>
<evidence type="ECO:0000259" key="2">
    <source>
        <dbReference type="Pfam" id="PF03328"/>
    </source>
</evidence>
<sequence>MIEEYTMNNNEIRMLNILRELKQEFGVFGVKSEFEAEGIRTDEIVRLNEVIYRADLDSYIKIGGCEAIRDIDYTRVIGAKGIMAPMIETPFAMQKFINSIKKVYGDDYKDKDIIINIETKTSFQNLEDILAVSKDMLDIVCVGRVDLSSSLNLSRKDIDSKIIYEYVHKIAKIVKEKKKIMGIGGGISLNSLPFLKDVEEYMDRFETRKIIFPKEVLNKNYNKALKLSMEFEILYLKNKCEYYSKMANEDVDRLKMLEERFSKL</sequence>
<organism evidence="3 4">
    <name type="scientific">Clostridium butyricum</name>
    <dbReference type="NCBI Taxonomy" id="1492"/>
    <lineage>
        <taxon>Bacteria</taxon>
        <taxon>Bacillati</taxon>
        <taxon>Bacillota</taxon>
        <taxon>Clostridia</taxon>
        <taxon>Eubacteriales</taxon>
        <taxon>Clostridiaceae</taxon>
        <taxon>Clostridium</taxon>
    </lineage>
</organism>
<dbReference type="GO" id="GO:0046872">
    <property type="term" value="F:metal ion binding"/>
    <property type="evidence" value="ECO:0007669"/>
    <property type="project" value="UniProtKB-KW"/>
</dbReference>
<dbReference type="SUPFAM" id="SSF51621">
    <property type="entry name" value="Phosphoenolpyruvate/pyruvate domain"/>
    <property type="match status" value="1"/>
</dbReference>
<evidence type="ECO:0000313" key="4">
    <source>
        <dbReference type="Proteomes" id="UP000515243"/>
    </source>
</evidence>
<dbReference type="GO" id="GO:0003824">
    <property type="term" value="F:catalytic activity"/>
    <property type="evidence" value="ECO:0007669"/>
    <property type="project" value="InterPro"/>
</dbReference>
<evidence type="ECO:0000256" key="1">
    <source>
        <dbReference type="ARBA" id="ARBA00022723"/>
    </source>
</evidence>
<accession>A0AAP9RI93</accession>
<dbReference type="Pfam" id="PF03328">
    <property type="entry name" value="HpcH_HpaI"/>
    <property type="match status" value="1"/>
</dbReference>
<keyword evidence="1" id="KW-0479">Metal-binding</keyword>
<dbReference type="InterPro" id="IPR015813">
    <property type="entry name" value="Pyrv/PenolPyrv_kinase-like_dom"/>
</dbReference>
<dbReference type="InterPro" id="IPR040442">
    <property type="entry name" value="Pyrv_kinase-like_dom_sf"/>
</dbReference>
<dbReference type="Proteomes" id="UP000515243">
    <property type="component" value="Chromosome 1"/>
</dbReference>
<protein>
    <recommendedName>
        <fullName evidence="2">HpcH/HpaI aldolase/citrate lyase domain-containing protein</fullName>
    </recommendedName>
</protein>
<dbReference type="EMBL" id="CP040626">
    <property type="protein sequence ID" value="QMW92121.1"/>
    <property type="molecule type" value="Genomic_DNA"/>
</dbReference>
<dbReference type="AlphaFoldDB" id="A0AAP9RI93"/>
<feature type="domain" description="HpcH/HpaI aldolase/citrate lyase" evidence="2">
    <location>
        <begin position="70"/>
        <end position="168"/>
    </location>
</feature>